<dbReference type="InterPro" id="IPR050959">
    <property type="entry name" value="MarA-like"/>
</dbReference>
<keyword evidence="1" id="KW-0805">Transcription regulation</keyword>
<dbReference type="EMBL" id="AP023367">
    <property type="protein sequence ID" value="BCJ94068.1"/>
    <property type="molecule type" value="Genomic_DNA"/>
</dbReference>
<dbReference type="Proteomes" id="UP000515561">
    <property type="component" value="Chromosome"/>
</dbReference>
<dbReference type="KEGG" id="acel:acsn021_16370"/>
<dbReference type="SMART" id="SM00342">
    <property type="entry name" value="HTH_ARAC"/>
    <property type="match status" value="1"/>
</dbReference>
<keyword evidence="2" id="KW-0238">DNA-binding</keyword>
<sequence length="145" mass="17174">MGNRKETVAKIIDYIEEHLQDNLDLDEIAKQAGYSKYHLERIFAKENGSTIYQYIKKRRLTEAARQLVFTDKPIIEIAFGAKYESQQAFTHAFRTLYQVTPQIYRENCVFLPVQRRAIMEKTIKQHTQKQLKQQLKVYFKEVKAA</sequence>
<dbReference type="PROSITE" id="PS01124">
    <property type="entry name" value="HTH_ARAC_FAMILY_2"/>
    <property type="match status" value="1"/>
</dbReference>
<dbReference type="SUPFAM" id="SSF46689">
    <property type="entry name" value="Homeodomain-like"/>
    <property type="match status" value="2"/>
</dbReference>
<evidence type="ECO:0000256" key="3">
    <source>
        <dbReference type="ARBA" id="ARBA00023163"/>
    </source>
</evidence>
<dbReference type="AlphaFoldDB" id="A0A6S6R4T0"/>
<gene>
    <name evidence="4" type="ORF">acsn021_16370</name>
</gene>
<name>A0A6S6R4T0_9FIRM</name>
<evidence type="ECO:0000313" key="4">
    <source>
        <dbReference type="EMBL" id="BCJ94068.1"/>
    </source>
</evidence>
<reference evidence="4 5" key="1">
    <citation type="journal article" date="2016" name="Int. J. Syst. Evol. Microbiol.">
        <title>Descriptions of Anaerotaenia torta gen. nov., sp. nov. and Anaerocolumna cellulosilytica gen. nov., sp. nov. isolated from a methanogenic reactor of cattle waste.</title>
        <authorList>
            <person name="Uek A."/>
            <person name="Ohtaki Y."/>
            <person name="Kaku N."/>
            <person name="Ueki K."/>
        </authorList>
    </citation>
    <scope>NUCLEOTIDE SEQUENCE [LARGE SCALE GENOMIC DNA]</scope>
    <source>
        <strain evidence="4 5">SN021</strain>
    </source>
</reference>
<organism evidence="4 5">
    <name type="scientific">Anaerocolumna cellulosilytica</name>
    <dbReference type="NCBI Taxonomy" id="433286"/>
    <lineage>
        <taxon>Bacteria</taxon>
        <taxon>Bacillati</taxon>
        <taxon>Bacillota</taxon>
        <taxon>Clostridia</taxon>
        <taxon>Lachnospirales</taxon>
        <taxon>Lachnospiraceae</taxon>
        <taxon>Anaerocolumna</taxon>
    </lineage>
</organism>
<dbReference type="RefSeq" id="WP_184094408.1">
    <property type="nucleotide sequence ID" value="NZ_AP023367.1"/>
</dbReference>
<keyword evidence="5" id="KW-1185">Reference proteome</keyword>
<evidence type="ECO:0000256" key="1">
    <source>
        <dbReference type="ARBA" id="ARBA00023015"/>
    </source>
</evidence>
<dbReference type="GO" id="GO:0003700">
    <property type="term" value="F:DNA-binding transcription factor activity"/>
    <property type="evidence" value="ECO:0007669"/>
    <property type="project" value="InterPro"/>
</dbReference>
<keyword evidence="3" id="KW-0804">Transcription</keyword>
<protein>
    <submittedName>
        <fullName evidence="4">Uncharacterized protein</fullName>
    </submittedName>
</protein>
<dbReference type="PANTHER" id="PTHR47504:SF5">
    <property type="entry name" value="RIGHT ORIGIN-BINDING PROTEIN"/>
    <property type="match status" value="1"/>
</dbReference>
<dbReference type="InterPro" id="IPR018060">
    <property type="entry name" value="HTH_AraC"/>
</dbReference>
<dbReference type="Gene3D" id="1.10.10.60">
    <property type="entry name" value="Homeodomain-like"/>
    <property type="match status" value="2"/>
</dbReference>
<dbReference type="PANTHER" id="PTHR47504">
    <property type="entry name" value="RIGHT ORIGIN-BINDING PROTEIN"/>
    <property type="match status" value="1"/>
</dbReference>
<evidence type="ECO:0000313" key="5">
    <source>
        <dbReference type="Proteomes" id="UP000515561"/>
    </source>
</evidence>
<proteinExistence type="predicted"/>
<evidence type="ECO:0000256" key="2">
    <source>
        <dbReference type="ARBA" id="ARBA00023125"/>
    </source>
</evidence>
<accession>A0A6S6R4T0</accession>
<dbReference type="InterPro" id="IPR009057">
    <property type="entry name" value="Homeodomain-like_sf"/>
</dbReference>
<dbReference type="Pfam" id="PF12833">
    <property type="entry name" value="HTH_18"/>
    <property type="match status" value="1"/>
</dbReference>
<dbReference type="GO" id="GO:0043565">
    <property type="term" value="F:sequence-specific DNA binding"/>
    <property type="evidence" value="ECO:0007669"/>
    <property type="project" value="InterPro"/>
</dbReference>